<feature type="repeat" description="WD" evidence="7">
    <location>
        <begin position="1162"/>
        <end position="1203"/>
    </location>
</feature>
<feature type="repeat" description="WD" evidence="7">
    <location>
        <begin position="994"/>
        <end position="1035"/>
    </location>
</feature>
<comment type="caution">
    <text evidence="9">The sequence shown here is derived from an EMBL/GenBank/DDBJ whole genome shotgun (WGS) entry which is preliminary data.</text>
</comment>
<feature type="repeat" description="WD" evidence="7">
    <location>
        <begin position="1078"/>
        <end position="1119"/>
    </location>
</feature>
<feature type="repeat" description="WD" evidence="7">
    <location>
        <begin position="784"/>
        <end position="825"/>
    </location>
</feature>
<dbReference type="InterPro" id="IPR027417">
    <property type="entry name" value="P-loop_NTPase"/>
</dbReference>
<dbReference type="PRINTS" id="PR00320">
    <property type="entry name" value="GPROTEINBRPT"/>
</dbReference>
<dbReference type="PROSITE" id="PS50294">
    <property type="entry name" value="WD_REPEATS_REGION"/>
    <property type="match status" value="14"/>
</dbReference>
<feature type="repeat" description="WD" evidence="7">
    <location>
        <begin position="868"/>
        <end position="909"/>
    </location>
</feature>
<dbReference type="PANTHER" id="PTHR22847:SF637">
    <property type="entry name" value="WD REPEAT DOMAIN 5B"/>
    <property type="match status" value="1"/>
</dbReference>
<protein>
    <recommendedName>
        <fullName evidence="5">Mitochondrial division protein 1</fullName>
    </recommendedName>
</protein>
<dbReference type="InterPro" id="IPR020472">
    <property type="entry name" value="WD40_PAC1"/>
</dbReference>
<evidence type="ECO:0000256" key="5">
    <source>
        <dbReference type="ARBA" id="ARBA00039789"/>
    </source>
</evidence>
<dbReference type="InterPro" id="IPR001680">
    <property type="entry name" value="WD40_rpt"/>
</dbReference>
<dbReference type="InterPro" id="IPR036322">
    <property type="entry name" value="WD40_repeat_dom_sf"/>
</dbReference>
<comment type="function">
    <text evidence="6">Involved in mitochondrial fission. Acts as an adapter protein required to form mitochondrial fission complexes. Formation of these complexes is required to promote constriction and fission of the mitochondrial compartment at a late step in mitochondrial division.</text>
</comment>
<dbReference type="PANTHER" id="PTHR22847">
    <property type="entry name" value="WD40 REPEAT PROTEIN"/>
    <property type="match status" value="1"/>
</dbReference>
<dbReference type="CDD" id="cd00200">
    <property type="entry name" value="WD40"/>
    <property type="match status" value="3"/>
</dbReference>
<evidence type="ECO:0000256" key="3">
    <source>
        <dbReference type="ARBA" id="ARBA00023054"/>
    </source>
</evidence>
<dbReference type="InterPro" id="IPR056884">
    <property type="entry name" value="NPHP3-like_N"/>
</dbReference>
<dbReference type="Gene3D" id="2.130.10.10">
    <property type="entry name" value="YVTN repeat-like/Quinoprotein amine dehydrogenase"/>
    <property type="match status" value="5"/>
</dbReference>
<evidence type="ECO:0000256" key="4">
    <source>
        <dbReference type="ARBA" id="ARBA00038415"/>
    </source>
</evidence>
<evidence type="ECO:0000313" key="10">
    <source>
        <dbReference type="Proteomes" id="UP000076584"/>
    </source>
</evidence>
<evidence type="ECO:0000313" key="9">
    <source>
        <dbReference type="EMBL" id="KZL88178.1"/>
    </source>
</evidence>
<dbReference type="STRING" id="1573173.A0A161WNT5"/>
<feature type="repeat" description="WD" evidence="7">
    <location>
        <begin position="1204"/>
        <end position="1245"/>
    </location>
</feature>
<gene>
    <name evidence="9" type="ORF">CI238_13309</name>
</gene>
<comment type="similarity">
    <text evidence="4">Belongs to the WD repeat MDV1/CAF4 family.</text>
</comment>
<keyword evidence="1 7" id="KW-0853">WD repeat</keyword>
<feature type="repeat" description="WD" evidence="7">
    <location>
        <begin position="1120"/>
        <end position="1161"/>
    </location>
</feature>
<dbReference type="Gene3D" id="3.40.50.300">
    <property type="entry name" value="P-loop containing nucleotide triphosphate hydrolases"/>
    <property type="match status" value="1"/>
</dbReference>
<dbReference type="InterPro" id="IPR019775">
    <property type="entry name" value="WD40_repeat_CS"/>
</dbReference>
<feature type="repeat" description="WD" evidence="7">
    <location>
        <begin position="700"/>
        <end position="741"/>
    </location>
</feature>
<accession>A0A161WNT5</accession>
<name>A0A161WNT5_COLIC</name>
<feature type="repeat" description="WD" evidence="7">
    <location>
        <begin position="658"/>
        <end position="699"/>
    </location>
</feature>
<evidence type="ECO:0000256" key="1">
    <source>
        <dbReference type="ARBA" id="ARBA00022574"/>
    </source>
</evidence>
<dbReference type="FunFam" id="2.130.10.10:FF:000228">
    <property type="entry name" value="COMPASS-like H3K4 histone methylase component WDR5A"/>
    <property type="match status" value="1"/>
</dbReference>
<dbReference type="SMART" id="SM00320">
    <property type="entry name" value="WD40"/>
    <property type="match status" value="14"/>
</dbReference>
<feature type="repeat" description="WD" evidence="7">
    <location>
        <begin position="1036"/>
        <end position="1077"/>
    </location>
</feature>
<keyword evidence="3" id="KW-0175">Coiled coil</keyword>
<dbReference type="InterPro" id="IPR015943">
    <property type="entry name" value="WD40/YVTN_repeat-like_dom_sf"/>
</dbReference>
<proteinExistence type="inferred from homology"/>
<feature type="domain" description="Nephrocystin 3-like N-terminal" evidence="8">
    <location>
        <begin position="91"/>
        <end position="262"/>
    </location>
</feature>
<dbReference type="Pfam" id="PF24883">
    <property type="entry name" value="NPHP3_N"/>
    <property type="match status" value="1"/>
</dbReference>
<evidence type="ECO:0000259" key="8">
    <source>
        <dbReference type="Pfam" id="PF24883"/>
    </source>
</evidence>
<evidence type="ECO:0000256" key="2">
    <source>
        <dbReference type="ARBA" id="ARBA00022737"/>
    </source>
</evidence>
<dbReference type="PROSITE" id="PS00678">
    <property type="entry name" value="WD_REPEATS_1"/>
    <property type="match status" value="14"/>
</dbReference>
<dbReference type="SUPFAM" id="SSF50978">
    <property type="entry name" value="WD40 repeat-like"/>
    <property type="match status" value="2"/>
</dbReference>
<evidence type="ECO:0000256" key="7">
    <source>
        <dbReference type="PROSITE-ProRule" id="PRU00221"/>
    </source>
</evidence>
<feature type="repeat" description="WD" evidence="7">
    <location>
        <begin position="826"/>
        <end position="867"/>
    </location>
</feature>
<feature type="repeat" description="WD" evidence="7">
    <location>
        <begin position="742"/>
        <end position="783"/>
    </location>
</feature>
<sequence>MLSKIKEREQIIREESSTLNTVTARNTLEDISKAAEQLHGEMRALVLIAMEQVAEQRRTNQILEDRPIDLPVIYEACFDSADVQDSPQCVTGTRLSIRKTIHQWADDFSSETLFWLVGPAGTGKSTIARTITTTFSGEKRLVAGYFFKRGEQGRNDTTRLFPTLAWQLAQTMPSFKGCLRKSLEGLNRDAVEKKGLEVQFDELLWRPLGDLPPIDTSQPPKLIIIDALDECEQPEHLSRMLALLSKLHDIETVRLRVLITSRPEVVNAFESLQKAKSVRKLKLLDQEFRQDALIDIKLFIRTRFADVSSQRNFRQGSWPTLEDFDRLVHLSTNPEPLFIYAATLCRFVCNERPGNNPKRQLKLWLKQCDENQSQLNQMYEPVLRQLCLESDEAETKQLLQVLATIVLVAEPLSAASLAYLLGMDTDDVNCWLQGLHAVLDVPSEPWRPVRLLHKSFSDFLLCPVDSGSSDNRVSATETHAMLAANCIQRMKEGLRRDICDIRRPDMLRDKIDKQVIDTHIPADLQYACLYWVYHLQQSEGSLGDEVQVFLYTHLLHWLEVLALLGKVSDGAAAMKQLLNMCQQSLNAPEELSDFIKDANKVIASFGSMIEQTPLQIYGALILFSPVTSKVRQRFWDQGQLSLRIRGIKSDWDAHRQTLEGHDNRVSAVAFSPDGQVVASASWDETVRLWDVATGVHRQTLKGHDSGVNAVAFSPDGQVVASASWDKTVRLWDVATGAHRQTLEGHNGWVNTVAFSPDGQVVASASNDKTVRLWDVATGVHRQTLKGHDGGVNAVAFSPDGQVVASASNDKTVRLWDVATGAHRQTLEGHDGWVNAVAFSPDGQVVASASNDKTVRLWDVATGAHRQTLEGHNGWVNTVAFSPDGQVVASVSDDETVRLWDAATGAHRQTLEGHDSVVNTVAFSPDGQVVASASWDGTVRLWDAATGAHRQTLEGHNGWVNTVAFSPDGQVVASVSDDETVRLWDAATGAHRQTLEGHDSVVNTVAFSPDGQVVASASWDGTVRLWDAATGAHRQTLEGHNGWVNTVAFSPDGQVVASVSDDETVRLWDAATGAHRQTLEGHDSVVNTVAFSPDGQVVASASWDETVRLWDAATGAHRQTLEGHDDGVWAVAFSPDGQVVASASGDRMVRLWDAATGAYRQTLEGHDGWVWAVAFSPDGQTVASASDDKTVRLWDAATGAHRQTLKGHDSGVNTVAFSPDGQTVASASGDRMVRLWDAATGAHRQTLPVGFTRSLAFDPSSSTLLLTDLGAIDLLTNSLVGVSSSPEDKVSSPATYSLGLSLDKIWIMKGSEKVVWLPVEYRPTSSTVRGSVMFVGCSSGRVFHVAATS</sequence>
<feature type="repeat" description="WD" evidence="7">
    <location>
        <begin position="910"/>
        <end position="951"/>
    </location>
</feature>
<dbReference type="PROSITE" id="PS50082">
    <property type="entry name" value="WD_REPEATS_2"/>
    <property type="match status" value="14"/>
</dbReference>
<dbReference type="SUPFAM" id="SSF52540">
    <property type="entry name" value="P-loop containing nucleoside triphosphate hydrolases"/>
    <property type="match status" value="1"/>
</dbReference>
<reference evidence="9 10" key="1">
    <citation type="submission" date="2015-06" db="EMBL/GenBank/DDBJ databases">
        <title>Survival trade-offs in plant roots during colonization by closely related pathogenic and mutualistic fungi.</title>
        <authorList>
            <person name="Hacquard S."/>
            <person name="Kracher B."/>
            <person name="Hiruma K."/>
            <person name="Weinman A."/>
            <person name="Muench P."/>
            <person name="Garrido Oter R."/>
            <person name="Ver Loren van Themaat E."/>
            <person name="Dallerey J.-F."/>
            <person name="Damm U."/>
            <person name="Henrissat B."/>
            <person name="Lespinet O."/>
            <person name="Thon M."/>
            <person name="Kemen E."/>
            <person name="McHardy A.C."/>
            <person name="Schulze-Lefert P."/>
            <person name="O'Connell R.J."/>
        </authorList>
    </citation>
    <scope>NUCLEOTIDE SEQUENCE [LARGE SCALE GENOMIC DNA]</scope>
    <source>
        <strain evidence="9 10">MAFF 238704</strain>
    </source>
</reference>
<dbReference type="EMBL" id="LFIW01000061">
    <property type="protein sequence ID" value="KZL88178.1"/>
    <property type="molecule type" value="Genomic_DNA"/>
</dbReference>
<dbReference type="Proteomes" id="UP000076584">
    <property type="component" value="Unassembled WGS sequence"/>
</dbReference>
<keyword evidence="2" id="KW-0677">Repeat</keyword>
<feature type="repeat" description="WD" evidence="7">
    <location>
        <begin position="952"/>
        <end position="993"/>
    </location>
</feature>
<dbReference type="Pfam" id="PF00400">
    <property type="entry name" value="WD40"/>
    <property type="match status" value="14"/>
</dbReference>
<keyword evidence="10" id="KW-1185">Reference proteome</keyword>
<evidence type="ECO:0000256" key="6">
    <source>
        <dbReference type="ARBA" id="ARBA00043913"/>
    </source>
</evidence>
<organism evidence="9 10">
    <name type="scientific">Colletotrichum incanum</name>
    <name type="common">Soybean anthracnose fungus</name>
    <dbReference type="NCBI Taxonomy" id="1573173"/>
    <lineage>
        <taxon>Eukaryota</taxon>
        <taxon>Fungi</taxon>
        <taxon>Dikarya</taxon>
        <taxon>Ascomycota</taxon>
        <taxon>Pezizomycotina</taxon>
        <taxon>Sordariomycetes</taxon>
        <taxon>Hypocreomycetidae</taxon>
        <taxon>Glomerellales</taxon>
        <taxon>Glomerellaceae</taxon>
        <taxon>Colletotrichum</taxon>
        <taxon>Colletotrichum spaethianum species complex</taxon>
    </lineage>
</organism>
<dbReference type="GO" id="GO:0035097">
    <property type="term" value="C:histone methyltransferase complex"/>
    <property type="evidence" value="ECO:0007669"/>
    <property type="project" value="UniProtKB-ARBA"/>
</dbReference>